<dbReference type="PANTHER" id="PTHR31234:SF68">
    <property type="entry name" value="EXPRESSED PROTEIN"/>
    <property type="match status" value="1"/>
</dbReference>
<feature type="region of interest" description="Disordered" evidence="3">
    <location>
        <begin position="1"/>
        <end position="46"/>
    </location>
</feature>
<dbReference type="OrthoDB" id="996955at2759"/>
<evidence type="ECO:0008006" key="7">
    <source>
        <dbReference type="Google" id="ProtNLM"/>
    </source>
</evidence>
<dbReference type="SUPFAM" id="SSF117070">
    <property type="entry name" value="LEA14-like"/>
    <property type="match status" value="1"/>
</dbReference>
<dbReference type="EMBL" id="KK914206">
    <property type="protein sequence ID" value="KDP46860.1"/>
    <property type="molecule type" value="Genomic_DNA"/>
</dbReference>
<feature type="compositionally biased region" description="Low complexity" evidence="3">
    <location>
        <begin position="1"/>
        <end position="11"/>
    </location>
</feature>
<proteinExistence type="predicted"/>
<keyword evidence="4" id="KW-1133">Transmembrane helix</keyword>
<dbReference type="InterPro" id="IPR044839">
    <property type="entry name" value="NDR1-like"/>
</dbReference>
<dbReference type="PANTHER" id="PTHR31234">
    <property type="entry name" value="LATE EMBRYOGENESIS ABUNDANT (LEA) HYDROXYPROLINE-RICH GLYCOPROTEIN FAMILY"/>
    <property type="match status" value="1"/>
</dbReference>
<dbReference type="Proteomes" id="UP000027138">
    <property type="component" value="Unassembled WGS sequence"/>
</dbReference>
<feature type="transmembrane region" description="Helical" evidence="4">
    <location>
        <begin position="95"/>
        <end position="121"/>
    </location>
</feature>
<comment type="subcellular location">
    <subcellularLocation>
        <location evidence="1">Membrane</location>
    </subcellularLocation>
</comment>
<evidence type="ECO:0000256" key="2">
    <source>
        <dbReference type="ARBA" id="ARBA00023136"/>
    </source>
</evidence>
<dbReference type="Gene3D" id="2.60.40.1820">
    <property type="match status" value="1"/>
</dbReference>
<accession>A0A067LPP0</accession>
<dbReference type="STRING" id="180498.A0A067LPP0"/>
<evidence type="ECO:0000313" key="5">
    <source>
        <dbReference type="EMBL" id="KDP46860.1"/>
    </source>
</evidence>
<dbReference type="GO" id="GO:0098542">
    <property type="term" value="P:defense response to other organism"/>
    <property type="evidence" value="ECO:0007669"/>
    <property type="project" value="InterPro"/>
</dbReference>
<sequence>MEERFTTITSDSTDDSTLRPRASPANYEPIFRPRPFPSRKRSIQERSKPLAIESETYVVQIPKDQIFSVPPPEHAIIAERHRNPEKEDNTGRRSCLICVLITLTVLAVLMCLILGILRILYNPKAPRFSIVQVHVENISSKQLRYEMKLKVKNKNKKMKNIYRSDGDAILLYKSYKIGTGKPPQFVQAAGSLTNIGFGISGKKNGSLAKEIEKSIGDRKGKRHVALVLKMNVPVKMKSSKKVINVVCNFKVSSLGASGRNVLSQRCQTKFK</sequence>
<evidence type="ECO:0000256" key="1">
    <source>
        <dbReference type="ARBA" id="ARBA00004370"/>
    </source>
</evidence>
<gene>
    <name evidence="5" type="ORF">JCGZ_24069</name>
</gene>
<keyword evidence="4" id="KW-0812">Transmembrane</keyword>
<evidence type="ECO:0000313" key="6">
    <source>
        <dbReference type="Proteomes" id="UP000027138"/>
    </source>
</evidence>
<evidence type="ECO:0000256" key="3">
    <source>
        <dbReference type="SAM" id="MobiDB-lite"/>
    </source>
</evidence>
<reference evidence="5 6" key="1">
    <citation type="journal article" date="2014" name="PLoS ONE">
        <title>Global Analysis of Gene Expression Profiles in Physic Nut (Jatropha curcas L.) Seedlings Exposed to Salt Stress.</title>
        <authorList>
            <person name="Zhang L."/>
            <person name="Zhang C."/>
            <person name="Wu P."/>
            <person name="Chen Y."/>
            <person name="Li M."/>
            <person name="Jiang H."/>
            <person name="Wu G."/>
        </authorList>
    </citation>
    <scope>NUCLEOTIDE SEQUENCE [LARGE SCALE GENOMIC DNA]</scope>
    <source>
        <strain evidence="6">cv. GZQX0401</strain>
        <tissue evidence="5">Young leaves</tissue>
    </source>
</reference>
<name>A0A067LPP0_JATCU</name>
<keyword evidence="6" id="KW-1185">Reference proteome</keyword>
<dbReference type="GO" id="GO:0005886">
    <property type="term" value="C:plasma membrane"/>
    <property type="evidence" value="ECO:0007669"/>
    <property type="project" value="TreeGrafter"/>
</dbReference>
<organism evidence="5 6">
    <name type="scientific">Jatropha curcas</name>
    <name type="common">Barbados nut</name>
    <dbReference type="NCBI Taxonomy" id="180498"/>
    <lineage>
        <taxon>Eukaryota</taxon>
        <taxon>Viridiplantae</taxon>
        <taxon>Streptophyta</taxon>
        <taxon>Embryophyta</taxon>
        <taxon>Tracheophyta</taxon>
        <taxon>Spermatophyta</taxon>
        <taxon>Magnoliopsida</taxon>
        <taxon>eudicotyledons</taxon>
        <taxon>Gunneridae</taxon>
        <taxon>Pentapetalae</taxon>
        <taxon>rosids</taxon>
        <taxon>fabids</taxon>
        <taxon>Malpighiales</taxon>
        <taxon>Euphorbiaceae</taxon>
        <taxon>Crotonoideae</taxon>
        <taxon>Jatropheae</taxon>
        <taxon>Jatropha</taxon>
    </lineage>
</organism>
<protein>
    <recommendedName>
        <fullName evidence="7">Late embryogenesis abundant protein LEA-2 subgroup domain-containing protein</fullName>
    </recommendedName>
</protein>
<keyword evidence="2 4" id="KW-0472">Membrane</keyword>
<dbReference type="AlphaFoldDB" id="A0A067LPP0"/>
<evidence type="ECO:0000256" key="4">
    <source>
        <dbReference type="SAM" id="Phobius"/>
    </source>
</evidence>
<dbReference type="KEGG" id="jcu:105628081"/>